<dbReference type="AlphaFoldDB" id="A0AAV4D7I3"/>
<evidence type="ECO:0000313" key="1">
    <source>
        <dbReference type="EMBL" id="GFO40010.1"/>
    </source>
</evidence>
<gene>
    <name evidence="1" type="ORF">PoB_006651500</name>
</gene>
<evidence type="ECO:0000313" key="2">
    <source>
        <dbReference type="Proteomes" id="UP000735302"/>
    </source>
</evidence>
<organism evidence="1 2">
    <name type="scientific">Plakobranchus ocellatus</name>
    <dbReference type="NCBI Taxonomy" id="259542"/>
    <lineage>
        <taxon>Eukaryota</taxon>
        <taxon>Metazoa</taxon>
        <taxon>Spiralia</taxon>
        <taxon>Lophotrochozoa</taxon>
        <taxon>Mollusca</taxon>
        <taxon>Gastropoda</taxon>
        <taxon>Heterobranchia</taxon>
        <taxon>Euthyneura</taxon>
        <taxon>Panpulmonata</taxon>
        <taxon>Sacoglossa</taxon>
        <taxon>Placobranchoidea</taxon>
        <taxon>Plakobranchidae</taxon>
        <taxon>Plakobranchus</taxon>
    </lineage>
</organism>
<proteinExistence type="predicted"/>
<keyword evidence="2" id="KW-1185">Reference proteome</keyword>
<protein>
    <submittedName>
        <fullName evidence="1">Uncharacterized protein</fullName>
    </submittedName>
</protein>
<dbReference type="Proteomes" id="UP000735302">
    <property type="component" value="Unassembled WGS sequence"/>
</dbReference>
<dbReference type="EMBL" id="BLXT01007572">
    <property type="protein sequence ID" value="GFO40010.1"/>
    <property type="molecule type" value="Genomic_DNA"/>
</dbReference>
<sequence>MNPKTKSSVVNVQETLRRARIISGHVLSARDSVISPMTAHMQAPQRRKQRFLPLLLSFKVLAAAGSGRSVIRIVPSTANVCLTFGMHSVREFRNA</sequence>
<reference evidence="1 2" key="1">
    <citation type="journal article" date="2021" name="Elife">
        <title>Chloroplast acquisition without the gene transfer in kleptoplastic sea slugs, Plakobranchus ocellatus.</title>
        <authorList>
            <person name="Maeda T."/>
            <person name="Takahashi S."/>
            <person name="Yoshida T."/>
            <person name="Shimamura S."/>
            <person name="Takaki Y."/>
            <person name="Nagai Y."/>
            <person name="Toyoda A."/>
            <person name="Suzuki Y."/>
            <person name="Arimoto A."/>
            <person name="Ishii H."/>
            <person name="Satoh N."/>
            <person name="Nishiyama T."/>
            <person name="Hasebe M."/>
            <person name="Maruyama T."/>
            <person name="Minagawa J."/>
            <person name="Obokata J."/>
            <person name="Shigenobu S."/>
        </authorList>
    </citation>
    <scope>NUCLEOTIDE SEQUENCE [LARGE SCALE GENOMIC DNA]</scope>
</reference>
<comment type="caution">
    <text evidence="1">The sequence shown here is derived from an EMBL/GenBank/DDBJ whole genome shotgun (WGS) entry which is preliminary data.</text>
</comment>
<name>A0AAV4D7I3_9GAST</name>
<accession>A0AAV4D7I3</accession>